<feature type="domain" description="4-fold beta flower" evidence="2">
    <location>
        <begin position="26"/>
        <end position="99"/>
    </location>
</feature>
<comment type="caution">
    <text evidence="3">The sequence shown here is derived from an EMBL/GenBank/DDBJ whole genome shotgun (WGS) entry which is preliminary data.</text>
</comment>
<sequence>MKKLLLICMLIGWGVTAQAQTKKTVLWNKAGKKVAYITPGNALHLYKNQQQVAYLIVSNAPDVLDVYDVNGNHLGFFREGILYNRQKYIAAFVPEALEKLELAVRSDKAIKSVLMDLQIYGWVSIERFLRGVED</sequence>
<dbReference type="Proteomes" id="UP000004095">
    <property type="component" value="Unassembled WGS sequence"/>
</dbReference>
<evidence type="ECO:0000313" key="4">
    <source>
        <dbReference type="Proteomes" id="UP000004095"/>
    </source>
</evidence>
<reference evidence="3 4" key="1">
    <citation type="submission" date="2007-01" db="EMBL/GenBank/DDBJ databases">
        <authorList>
            <person name="Haygood M."/>
            <person name="Podell S."/>
            <person name="Anderson C."/>
            <person name="Hopkinson B."/>
            <person name="Roe K."/>
            <person name="Barbeau K."/>
            <person name="Gaasterland T."/>
            <person name="Ferriera S."/>
            <person name="Johnson J."/>
            <person name="Kravitz S."/>
            <person name="Beeson K."/>
            <person name="Sutton G."/>
            <person name="Rogers Y.-H."/>
            <person name="Friedman R."/>
            <person name="Frazier M."/>
            <person name="Venter J.C."/>
        </authorList>
    </citation>
    <scope>NUCLEOTIDE SEQUENCE [LARGE SCALE GENOMIC DNA]</scope>
    <source>
        <strain evidence="3 4">ATCC 23134</strain>
    </source>
</reference>
<dbReference type="AlphaFoldDB" id="A1ZSB6"/>
<organism evidence="3 4">
    <name type="scientific">Microscilla marina ATCC 23134</name>
    <dbReference type="NCBI Taxonomy" id="313606"/>
    <lineage>
        <taxon>Bacteria</taxon>
        <taxon>Pseudomonadati</taxon>
        <taxon>Bacteroidota</taxon>
        <taxon>Cytophagia</taxon>
        <taxon>Cytophagales</taxon>
        <taxon>Microscillaceae</taxon>
        <taxon>Microscilla</taxon>
    </lineage>
</organism>
<gene>
    <name evidence="3" type="ORF">M23134_02915</name>
</gene>
<accession>A1ZSB6</accession>
<dbReference type="OrthoDB" id="7068845at2"/>
<dbReference type="InterPro" id="IPR048911">
    <property type="entry name" value="Bflower"/>
</dbReference>
<keyword evidence="4" id="KW-1185">Reference proteome</keyword>
<evidence type="ECO:0000259" key="2">
    <source>
        <dbReference type="Pfam" id="PF21784"/>
    </source>
</evidence>
<dbReference type="Pfam" id="PF21784">
    <property type="entry name" value="Bflower"/>
    <property type="match status" value="1"/>
</dbReference>
<feature type="chain" id="PRO_5002642411" description="4-fold beta flower domain-containing protein" evidence="1">
    <location>
        <begin position="20"/>
        <end position="134"/>
    </location>
</feature>
<name>A1ZSB6_MICM2</name>
<feature type="signal peptide" evidence="1">
    <location>
        <begin position="1"/>
        <end position="19"/>
    </location>
</feature>
<proteinExistence type="predicted"/>
<dbReference type="EMBL" id="AAWS01000031">
    <property type="protein sequence ID" value="EAY26664.1"/>
    <property type="molecule type" value="Genomic_DNA"/>
</dbReference>
<evidence type="ECO:0000313" key="3">
    <source>
        <dbReference type="EMBL" id="EAY26664.1"/>
    </source>
</evidence>
<evidence type="ECO:0000256" key="1">
    <source>
        <dbReference type="SAM" id="SignalP"/>
    </source>
</evidence>
<protein>
    <recommendedName>
        <fullName evidence="2">4-fold beta flower domain-containing protein</fullName>
    </recommendedName>
</protein>
<dbReference type="RefSeq" id="WP_002700392.1">
    <property type="nucleotide sequence ID" value="NZ_AAWS01000031.1"/>
</dbReference>
<keyword evidence="1" id="KW-0732">Signal</keyword>